<accession>A0ABY7F6Y1</accession>
<gene>
    <name evidence="1" type="ORF">MAR_031361</name>
</gene>
<keyword evidence="2" id="KW-1185">Reference proteome</keyword>
<evidence type="ECO:0000313" key="1">
    <source>
        <dbReference type="EMBL" id="WAR16767.1"/>
    </source>
</evidence>
<protein>
    <submittedName>
        <fullName evidence="1">SREC2-like protein</fullName>
    </submittedName>
</protein>
<dbReference type="Proteomes" id="UP001164746">
    <property type="component" value="Chromosome 10"/>
</dbReference>
<organism evidence="1 2">
    <name type="scientific">Mya arenaria</name>
    <name type="common">Soft-shell clam</name>
    <dbReference type="NCBI Taxonomy" id="6604"/>
    <lineage>
        <taxon>Eukaryota</taxon>
        <taxon>Metazoa</taxon>
        <taxon>Spiralia</taxon>
        <taxon>Lophotrochozoa</taxon>
        <taxon>Mollusca</taxon>
        <taxon>Bivalvia</taxon>
        <taxon>Autobranchia</taxon>
        <taxon>Heteroconchia</taxon>
        <taxon>Euheterodonta</taxon>
        <taxon>Imparidentia</taxon>
        <taxon>Neoheterodontei</taxon>
        <taxon>Myida</taxon>
        <taxon>Myoidea</taxon>
        <taxon>Myidae</taxon>
        <taxon>Mya</taxon>
    </lineage>
</organism>
<reference evidence="1" key="1">
    <citation type="submission" date="2022-11" db="EMBL/GenBank/DDBJ databases">
        <title>Centuries of genome instability and evolution in soft-shell clam transmissible cancer (bioRxiv).</title>
        <authorList>
            <person name="Hart S.F.M."/>
            <person name="Yonemitsu M.A."/>
            <person name="Giersch R.M."/>
            <person name="Beal B.F."/>
            <person name="Arriagada G."/>
            <person name="Davis B.W."/>
            <person name="Ostrander E.A."/>
            <person name="Goff S.P."/>
            <person name="Metzger M.J."/>
        </authorList>
    </citation>
    <scope>NUCLEOTIDE SEQUENCE</scope>
    <source>
        <strain evidence="1">MELC-2E11</strain>
        <tissue evidence="1">Siphon/mantle</tissue>
    </source>
</reference>
<name>A0ABY7F6Y1_MYAAR</name>
<evidence type="ECO:0000313" key="2">
    <source>
        <dbReference type="Proteomes" id="UP001164746"/>
    </source>
</evidence>
<proteinExistence type="predicted"/>
<sequence>MMEKYFLIFCLISVQTQVVVAVLTITTIIVITTVTAIMGAGMDIGEIHVIKKCMYTNCLRCERNDGYTCECRTGYYGYNCWSLCGTNCDTCDKNKGCLTGKAAYWGSTCNKKCGRNCFGCRMSDGECSSCVKGYCERFCYGECGSQCKTCNRSSGCTGCKYGYYGSKCENYCGYYCVRCDIQRGCTACYIDNYVPSCRCDAIRNVEEIVMVAGCRLVNAVLV</sequence>
<dbReference type="EMBL" id="CP111021">
    <property type="protein sequence ID" value="WAR16767.1"/>
    <property type="molecule type" value="Genomic_DNA"/>
</dbReference>